<reference evidence="2 3" key="1">
    <citation type="submission" date="2018-06" db="EMBL/GenBank/DDBJ databases">
        <title>Draft Genome Sequence of a Novel Marine Bacterium Related to the Verrucomicrobia.</title>
        <authorList>
            <person name="Vosseberg J."/>
            <person name="Martijn J."/>
            <person name="Ettema T.J.G."/>
        </authorList>
    </citation>
    <scope>NUCLEOTIDE SEQUENCE [LARGE SCALE GENOMIC DNA]</scope>
    <source>
        <strain evidence="2">TARA_B100001123</strain>
    </source>
</reference>
<dbReference type="AlphaFoldDB" id="A0A2Z4AFT9"/>
<gene>
    <name evidence="2" type="primary">wfgD</name>
    <name evidence="2" type="ORF">DF168_00076</name>
</gene>
<dbReference type="SUPFAM" id="SSF53448">
    <property type="entry name" value="Nucleotide-diphospho-sugar transferases"/>
    <property type="match status" value="1"/>
</dbReference>
<evidence type="ECO:0000313" key="3">
    <source>
        <dbReference type="Proteomes" id="UP000247465"/>
    </source>
</evidence>
<dbReference type="KEGG" id="mtar:DF168_00076"/>
<protein>
    <submittedName>
        <fullName evidence="2">UDP-Glc:alpha-D-GlcNAc-diphosphoundecaprenol beta-1,3-glucosyltransferase WfgD</fullName>
        <ecNumber evidence="2">2.4.1.305</ecNumber>
    </submittedName>
</protein>
<organism evidence="2 3">
    <name type="scientific">Candidatus Moanibacter tarae</name>
    <dbReference type="NCBI Taxonomy" id="2200854"/>
    <lineage>
        <taxon>Bacteria</taxon>
        <taxon>Pseudomonadati</taxon>
        <taxon>Verrucomicrobiota</taxon>
        <taxon>Opitutia</taxon>
        <taxon>Puniceicoccales</taxon>
        <taxon>Puniceicoccales incertae sedis</taxon>
        <taxon>Candidatus Moanibacter</taxon>
    </lineage>
</organism>
<dbReference type="EMBL" id="CP029803">
    <property type="protein sequence ID" value="AWT58904.1"/>
    <property type="molecule type" value="Genomic_DNA"/>
</dbReference>
<dbReference type="InterPro" id="IPR050834">
    <property type="entry name" value="Glycosyltransf_2"/>
</dbReference>
<dbReference type="GO" id="GO:0016757">
    <property type="term" value="F:glycosyltransferase activity"/>
    <property type="evidence" value="ECO:0007669"/>
    <property type="project" value="UniProtKB-KW"/>
</dbReference>
<keyword evidence="2" id="KW-0328">Glycosyltransferase</keyword>
<dbReference type="Pfam" id="PF00535">
    <property type="entry name" value="Glycos_transf_2"/>
    <property type="match status" value="1"/>
</dbReference>
<evidence type="ECO:0000259" key="1">
    <source>
        <dbReference type="Pfam" id="PF00535"/>
    </source>
</evidence>
<dbReference type="EC" id="2.4.1.305" evidence="2"/>
<keyword evidence="2" id="KW-0808">Transferase</keyword>
<feature type="domain" description="Glycosyltransferase 2-like" evidence="1">
    <location>
        <begin position="11"/>
        <end position="135"/>
    </location>
</feature>
<dbReference type="PANTHER" id="PTHR43685">
    <property type="entry name" value="GLYCOSYLTRANSFERASE"/>
    <property type="match status" value="1"/>
</dbReference>
<name>A0A2Z4AFT9_9BACT</name>
<dbReference type="Proteomes" id="UP000247465">
    <property type="component" value="Chromosome"/>
</dbReference>
<dbReference type="PANTHER" id="PTHR43685:SF2">
    <property type="entry name" value="GLYCOSYLTRANSFERASE 2-LIKE DOMAIN-CONTAINING PROTEIN"/>
    <property type="match status" value="1"/>
</dbReference>
<dbReference type="InterPro" id="IPR001173">
    <property type="entry name" value="Glyco_trans_2-like"/>
</dbReference>
<accession>A0A2Z4AFT9</accession>
<proteinExistence type="predicted"/>
<dbReference type="Gene3D" id="3.90.550.10">
    <property type="entry name" value="Spore Coat Polysaccharide Biosynthesis Protein SpsA, Chain A"/>
    <property type="match status" value="1"/>
</dbReference>
<dbReference type="InterPro" id="IPR029044">
    <property type="entry name" value="Nucleotide-diphossugar_trans"/>
</dbReference>
<evidence type="ECO:0000313" key="2">
    <source>
        <dbReference type="EMBL" id="AWT58904.1"/>
    </source>
</evidence>
<sequence>MKSHRSLESVTVIIPTYNRRSLLPRALDSVLNQTALPSEIIVVDDGSSDGTRDLIQTKYSSVRLIEQENQGVSQARNRGIKKAAGEWIAFLDSDDEWLPQKLEIAFEALNQNPDYLICHSGEIWIRKGKRVAPPARYAKSGGYIFKECLPVCMISPSTVIIHRNIFATIGLFDASLQAAEDYDMWLRISVRYPILYLPDLLTIKFDGHSEQLSHQWGIDRYRIRALEKILKSPYLRGEEYVAALAILTEKCKIFANGARKRGKLQEANFYTSVASQFLLDGTGKKE</sequence>